<name>X1K084_9ZZZZ</name>
<dbReference type="PROSITE" id="PS51898">
    <property type="entry name" value="TYR_RECOMBINASE"/>
    <property type="match status" value="1"/>
</dbReference>
<dbReference type="GO" id="GO:0003677">
    <property type="term" value="F:DNA binding"/>
    <property type="evidence" value="ECO:0007669"/>
    <property type="project" value="InterPro"/>
</dbReference>
<proteinExistence type="predicted"/>
<dbReference type="InterPro" id="IPR011010">
    <property type="entry name" value="DNA_brk_join_enz"/>
</dbReference>
<evidence type="ECO:0000259" key="2">
    <source>
        <dbReference type="PROSITE" id="PS51898"/>
    </source>
</evidence>
<accession>X1K084</accession>
<reference evidence="3" key="1">
    <citation type="journal article" date="2014" name="Front. Microbiol.">
        <title>High frequency of phylogenetically diverse reductive dehalogenase-homologous genes in deep subseafloor sedimentary metagenomes.</title>
        <authorList>
            <person name="Kawai M."/>
            <person name="Futagami T."/>
            <person name="Toyoda A."/>
            <person name="Takaki Y."/>
            <person name="Nishi S."/>
            <person name="Hori S."/>
            <person name="Arai W."/>
            <person name="Tsubouchi T."/>
            <person name="Morono Y."/>
            <person name="Uchiyama I."/>
            <person name="Ito T."/>
            <person name="Fujiyama A."/>
            <person name="Inagaki F."/>
            <person name="Takami H."/>
        </authorList>
    </citation>
    <scope>NUCLEOTIDE SEQUENCE</scope>
    <source>
        <strain evidence="3">Expedition CK06-06</strain>
    </source>
</reference>
<evidence type="ECO:0000256" key="1">
    <source>
        <dbReference type="ARBA" id="ARBA00023172"/>
    </source>
</evidence>
<keyword evidence="1" id="KW-0233">DNA recombination</keyword>
<feature type="non-terminal residue" evidence="3">
    <location>
        <position position="1"/>
    </location>
</feature>
<dbReference type="EMBL" id="BARU01042331">
    <property type="protein sequence ID" value="GAH83704.1"/>
    <property type="molecule type" value="Genomic_DNA"/>
</dbReference>
<gene>
    <name evidence="3" type="ORF">S03H2_65065</name>
</gene>
<dbReference type="GO" id="GO:0006310">
    <property type="term" value="P:DNA recombination"/>
    <property type="evidence" value="ECO:0007669"/>
    <property type="project" value="UniProtKB-KW"/>
</dbReference>
<dbReference type="InterPro" id="IPR002104">
    <property type="entry name" value="Integrase_catalytic"/>
</dbReference>
<dbReference type="InterPro" id="IPR013762">
    <property type="entry name" value="Integrase-like_cat_sf"/>
</dbReference>
<comment type="caution">
    <text evidence="3">The sequence shown here is derived from an EMBL/GenBank/DDBJ whole genome shotgun (WGS) entry which is preliminary data.</text>
</comment>
<dbReference type="Gene3D" id="1.10.443.10">
    <property type="entry name" value="Intergrase catalytic core"/>
    <property type="match status" value="1"/>
</dbReference>
<dbReference type="AlphaFoldDB" id="X1K084"/>
<dbReference type="GO" id="GO:0015074">
    <property type="term" value="P:DNA integration"/>
    <property type="evidence" value="ECO:0007669"/>
    <property type="project" value="InterPro"/>
</dbReference>
<protein>
    <recommendedName>
        <fullName evidence="2">Tyr recombinase domain-containing protein</fullName>
    </recommendedName>
</protein>
<dbReference type="Pfam" id="PF00589">
    <property type="entry name" value="Phage_integrase"/>
    <property type="match status" value="1"/>
</dbReference>
<dbReference type="SUPFAM" id="SSF56349">
    <property type="entry name" value="DNA breaking-rejoining enzymes"/>
    <property type="match status" value="1"/>
</dbReference>
<sequence>VDLVRDEMSVVGKGNIRRALPILSDLRPYLVRWLAARPEVDHDYVFTTRTGHPLYQKACWRLFRSLLKRARLEHKGYTVHSLRHGAATQMYEGLYNLQNVYVKRLRIIVKMLETL</sequence>
<evidence type="ECO:0000313" key="3">
    <source>
        <dbReference type="EMBL" id="GAH83704.1"/>
    </source>
</evidence>
<feature type="domain" description="Tyr recombinase" evidence="2">
    <location>
        <begin position="1"/>
        <end position="115"/>
    </location>
</feature>
<organism evidence="3">
    <name type="scientific">marine sediment metagenome</name>
    <dbReference type="NCBI Taxonomy" id="412755"/>
    <lineage>
        <taxon>unclassified sequences</taxon>
        <taxon>metagenomes</taxon>
        <taxon>ecological metagenomes</taxon>
    </lineage>
</organism>